<protein>
    <submittedName>
        <fullName evidence="3">NADP-dependent oxidoreductase</fullName>
    </submittedName>
</protein>
<dbReference type="InterPro" id="IPR020843">
    <property type="entry name" value="ER"/>
</dbReference>
<dbReference type="PANTHER" id="PTHR44154">
    <property type="entry name" value="QUINONE OXIDOREDUCTASE"/>
    <property type="match status" value="1"/>
</dbReference>
<dbReference type="PANTHER" id="PTHR44154:SF1">
    <property type="entry name" value="QUINONE OXIDOREDUCTASE"/>
    <property type="match status" value="1"/>
</dbReference>
<evidence type="ECO:0000313" key="4">
    <source>
        <dbReference type="Proteomes" id="UP001501594"/>
    </source>
</evidence>
<evidence type="ECO:0000256" key="1">
    <source>
        <dbReference type="ARBA" id="ARBA00022857"/>
    </source>
</evidence>
<reference evidence="4" key="1">
    <citation type="journal article" date="2019" name="Int. J. Syst. Evol. Microbiol.">
        <title>The Global Catalogue of Microorganisms (GCM) 10K type strain sequencing project: providing services to taxonomists for standard genome sequencing and annotation.</title>
        <authorList>
            <consortium name="The Broad Institute Genomics Platform"/>
            <consortium name="The Broad Institute Genome Sequencing Center for Infectious Disease"/>
            <person name="Wu L."/>
            <person name="Ma J."/>
        </authorList>
    </citation>
    <scope>NUCLEOTIDE SEQUENCE [LARGE SCALE GENOMIC DNA]</scope>
    <source>
        <strain evidence="4">JCM 17442</strain>
    </source>
</reference>
<dbReference type="InterPro" id="IPR051603">
    <property type="entry name" value="Zinc-ADH_QOR/CCCR"/>
</dbReference>
<dbReference type="Gene3D" id="3.40.50.720">
    <property type="entry name" value="NAD(P)-binding Rossmann-like Domain"/>
    <property type="match status" value="1"/>
</dbReference>
<sequence length="312" mass="31463">MKAVRFHQQGDPSVLVLDDIEVPAPASGQVRLRVTAAGFNQADTGMRAGTLPIPVSLPHIPGYDVAGVVDALGDGVEGLAIGDTVIGFLPMDTDGAAAEYAVAPADVLVPAPTSVSLVEAAAIPSVGLTAWQALFEQAHLEEGQRILIVGAGGTVGGYAVGLAADAGATVLATASPRSAAAVEAAGAAQVIDHTSGSVQEAVGEEVDVLLNLAPIDPAEFVSLVSLVRDGGVVVSTTAWMPAPADEERGVTSSVVFVRSDREQLTHLVELVDAGGLAVPEVRTVSLSGVRAVHEESGAGTLRGKVVVVPTEA</sequence>
<gene>
    <name evidence="3" type="ORF">GCM10022256_18170</name>
</gene>
<evidence type="ECO:0000259" key="2">
    <source>
        <dbReference type="SMART" id="SM00829"/>
    </source>
</evidence>
<dbReference type="Gene3D" id="3.90.180.10">
    <property type="entry name" value="Medium-chain alcohol dehydrogenases, catalytic domain"/>
    <property type="match status" value="1"/>
</dbReference>
<dbReference type="Pfam" id="PF08240">
    <property type="entry name" value="ADH_N"/>
    <property type="match status" value="1"/>
</dbReference>
<comment type="caution">
    <text evidence="3">The sequence shown here is derived from an EMBL/GenBank/DDBJ whole genome shotgun (WGS) entry which is preliminary data.</text>
</comment>
<dbReference type="Pfam" id="PF13602">
    <property type="entry name" value="ADH_zinc_N_2"/>
    <property type="match status" value="1"/>
</dbReference>
<dbReference type="InterPro" id="IPR013154">
    <property type="entry name" value="ADH-like_N"/>
</dbReference>
<keyword evidence="1" id="KW-0521">NADP</keyword>
<dbReference type="SMART" id="SM00829">
    <property type="entry name" value="PKS_ER"/>
    <property type="match status" value="1"/>
</dbReference>
<name>A0ABP8E1V3_9MICO</name>
<keyword evidence="4" id="KW-1185">Reference proteome</keyword>
<organism evidence="3 4">
    <name type="scientific">Frondihabitans peucedani</name>
    <dbReference type="NCBI Taxonomy" id="598626"/>
    <lineage>
        <taxon>Bacteria</taxon>
        <taxon>Bacillati</taxon>
        <taxon>Actinomycetota</taxon>
        <taxon>Actinomycetes</taxon>
        <taxon>Micrococcales</taxon>
        <taxon>Microbacteriaceae</taxon>
        <taxon>Frondihabitans</taxon>
    </lineage>
</organism>
<dbReference type="InterPro" id="IPR011032">
    <property type="entry name" value="GroES-like_sf"/>
</dbReference>
<dbReference type="SUPFAM" id="SSF50129">
    <property type="entry name" value="GroES-like"/>
    <property type="match status" value="1"/>
</dbReference>
<proteinExistence type="predicted"/>
<dbReference type="SUPFAM" id="SSF51735">
    <property type="entry name" value="NAD(P)-binding Rossmann-fold domains"/>
    <property type="match status" value="1"/>
</dbReference>
<accession>A0ABP8E1V3</accession>
<dbReference type="CDD" id="cd05289">
    <property type="entry name" value="MDR_like_2"/>
    <property type="match status" value="1"/>
</dbReference>
<dbReference type="RefSeq" id="WP_344795219.1">
    <property type="nucleotide sequence ID" value="NZ_BAABAU010000001.1"/>
</dbReference>
<dbReference type="InterPro" id="IPR036291">
    <property type="entry name" value="NAD(P)-bd_dom_sf"/>
</dbReference>
<evidence type="ECO:0000313" key="3">
    <source>
        <dbReference type="EMBL" id="GAA4266205.1"/>
    </source>
</evidence>
<dbReference type="EMBL" id="BAABAU010000001">
    <property type="protein sequence ID" value="GAA4266205.1"/>
    <property type="molecule type" value="Genomic_DNA"/>
</dbReference>
<feature type="domain" description="Enoyl reductase (ER)" evidence="2">
    <location>
        <begin position="10"/>
        <end position="307"/>
    </location>
</feature>
<dbReference type="Proteomes" id="UP001501594">
    <property type="component" value="Unassembled WGS sequence"/>
</dbReference>